<dbReference type="STRING" id="187868.SAMN05192589_103173"/>
<accession>A0A1G6P8R7</accession>
<dbReference type="SUPFAM" id="SSF117782">
    <property type="entry name" value="YbjQ-like"/>
    <property type="match status" value="1"/>
</dbReference>
<keyword evidence="1" id="KW-1133">Transmembrane helix</keyword>
<name>A0A1G6P8R7_9BURK</name>
<dbReference type="RefSeq" id="WP_092741388.1">
    <property type="nucleotide sequence ID" value="NZ_FMZC01000003.1"/>
</dbReference>
<feature type="transmembrane region" description="Helical" evidence="1">
    <location>
        <begin position="35"/>
        <end position="57"/>
    </location>
</feature>
<keyword evidence="1" id="KW-0812">Transmembrane</keyword>
<dbReference type="InterPro" id="IPR035439">
    <property type="entry name" value="UPF0145_dom_sf"/>
</dbReference>
<dbReference type="Gene3D" id="3.30.110.70">
    <property type="entry name" value="Hypothetical protein apc22750. Chain B"/>
    <property type="match status" value="1"/>
</dbReference>
<gene>
    <name evidence="2" type="ORF">SAMN05192589_103173</name>
</gene>
<dbReference type="Proteomes" id="UP000198781">
    <property type="component" value="Unassembled WGS sequence"/>
</dbReference>
<dbReference type="AlphaFoldDB" id="A0A1G6P8R7"/>
<protein>
    <submittedName>
        <fullName evidence="2">Uncharacterized protein</fullName>
    </submittedName>
</protein>
<organism evidence="2 3">
    <name type="scientific">Paracidovorax valerianellae</name>
    <dbReference type="NCBI Taxonomy" id="187868"/>
    <lineage>
        <taxon>Bacteria</taxon>
        <taxon>Pseudomonadati</taxon>
        <taxon>Pseudomonadota</taxon>
        <taxon>Betaproteobacteria</taxon>
        <taxon>Burkholderiales</taxon>
        <taxon>Comamonadaceae</taxon>
        <taxon>Paracidovorax</taxon>
    </lineage>
</organism>
<proteinExistence type="predicted"/>
<keyword evidence="3" id="KW-1185">Reference proteome</keyword>
<dbReference type="OrthoDB" id="9814116at2"/>
<keyword evidence="1" id="KW-0472">Membrane</keyword>
<evidence type="ECO:0000313" key="2">
    <source>
        <dbReference type="EMBL" id="SDC76479.1"/>
    </source>
</evidence>
<evidence type="ECO:0000313" key="3">
    <source>
        <dbReference type="Proteomes" id="UP000198781"/>
    </source>
</evidence>
<sequence>MRFQNPANGHIEEFGEATWLWVLVGGPIYFAYKQMWLHVALSAVLAPITGFMSWVLLYPLTIKWILRTHYAKLGWIEIKEGVALVSSPSGARSIDVQILTEPPQNNYRSLSEVTVKLTRWSPLERKYTREDVAQRLREKAMALGGNAVINVRYEQRDHTIATAGYIEGRGLAIIDESDTAPCPLCAEPIKREAVRCKHCGSDIQK</sequence>
<dbReference type="EMBL" id="FMZC01000003">
    <property type="protein sequence ID" value="SDC76479.1"/>
    <property type="molecule type" value="Genomic_DNA"/>
</dbReference>
<evidence type="ECO:0000256" key="1">
    <source>
        <dbReference type="SAM" id="Phobius"/>
    </source>
</evidence>
<reference evidence="2 3" key="1">
    <citation type="submission" date="2016-10" db="EMBL/GenBank/DDBJ databases">
        <authorList>
            <person name="de Groot N.N."/>
        </authorList>
    </citation>
    <scope>NUCLEOTIDE SEQUENCE [LARGE SCALE GENOMIC DNA]</scope>
    <source>
        <strain evidence="2 3">DSM 16619</strain>
    </source>
</reference>